<dbReference type="EMBL" id="VMNF01000014">
    <property type="protein sequence ID" value="TXB97269.1"/>
    <property type="molecule type" value="Genomic_DNA"/>
</dbReference>
<evidence type="ECO:0000313" key="2">
    <source>
        <dbReference type="EMBL" id="TXB97269.1"/>
    </source>
</evidence>
<evidence type="ECO:0000256" key="1">
    <source>
        <dbReference type="SAM" id="MobiDB-lite"/>
    </source>
</evidence>
<protein>
    <submittedName>
        <fullName evidence="2">Uncharacterized protein</fullName>
    </submittedName>
</protein>
<comment type="caution">
    <text evidence="2">The sequence shown here is derived from an EMBL/GenBank/DDBJ whole genome shotgun (WGS) entry which is preliminary data.</text>
</comment>
<feature type="compositionally biased region" description="Acidic residues" evidence="1">
    <location>
        <begin position="1"/>
        <end position="13"/>
    </location>
</feature>
<dbReference type="AlphaFoldDB" id="A0A5C6SFF6"/>
<proteinExistence type="predicted"/>
<reference evidence="2 3" key="1">
    <citation type="submission" date="2019-07" db="EMBL/GenBank/DDBJ databases">
        <title>The First High-Quality Draft Genome Sequence of the Causal Agent of the Current Panama Disease Epidemic.</title>
        <authorList>
            <person name="Warmington R.J."/>
            <person name="Kay W."/>
            <person name="Jeffries A."/>
            <person name="Bebber D."/>
            <person name="Moore K."/>
            <person name="Studholme D.J."/>
        </authorList>
    </citation>
    <scope>NUCLEOTIDE SEQUENCE [LARGE SCALE GENOMIC DNA]</scope>
    <source>
        <strain evidence="2 3">TR4</strain>
    </source>
</reference>
<name>A0A5C6SFF6_FUSOC</name>
<feature type="compositionally biased region" description="Polar residues" evidence="1">
    <location>
        <begin position="16"/>
        <end position="25"/>
    </location>
</feature>
<organism evidence="2 3">
    <name type="scientific">Fusarium oxysporum f. sp. cubense</name>
    <dbReference type="NCBI Taxonomy" id="61366"/>
    <lineage>
        <taxon>Eukaryota</taxon>
        <taxon>Fungi</taxon>
        <taxon>Dikarya</taxon>
        <taxon>Ascomycota</taxon>
        <taxon>Pezizomycotina</taxon>
        <taxon>Sordariomycetes</taxon>
        <taxon>Hypocreomycetidae</taxon>
        <taxon>Hypocreales</taxon>
        <taxon>Nectriaceae</taxon>
        <taxon>Fusarium</taxon>
        <taxon>Fusarium oxysporum species complex</taxon>
    </lineage>
</organism>
<gene>
    <name evidence="2" type="ORF">FocTR4_00012141</name>
</gene>
<sequence length="52" mass="5823">MLDGDNDDNDDIAEQCNASGNQFISTPPGYSISQDLAQKREERLIELWVPGR</sequence>
<accession>A0A5C6SFF6</accession>
<evidence type="ECO:0000313" key="3">
    <source>
        <dbReference type="Proteomes" id="UP000321331"/>
    </source>
</evidence>
<feature type="region of interest" description="Disordered" evidence="1">
    <location>
        <begin position="1"/>
        <end position="30"/>
    </location>
</feature>
<dbReference type="Proteomes" id="UP000321331">
    <property type="component" value="Unassembled WGS sequence"/>
</dbReference>